<feature type="transmembrane region" description="Helical" evidence="1">
    <location>
        <begin position="60"/>
        <end position="80"/>
    </location>
</feature>
<evidence type="ECO:0008006" key="4">
    <source>
        <dbReference type="Google" id="ProtNLM"/>
    </source>
</evidence>
<dbReference type="OrthoDB" id="2934657at2"/>
<feature type="transmembrane region" description="Helical" evidence="1">
    <location>
        <begin position="30"/>
        <end position="48"/>
    </location>
</feature>
<proteinExistence type="predicted"/>
<keyword evidence="3" id="KW-1185">Reference proteome</keyword>
<keyword evidence="1" id="KW-0812">Transmembrane</keyword>
<dbReference type="Proteomes" id="UP000290649">
    <property type="component" value="Unassembled WGS sequence"/>
</dbReference>
<protein>
    <recommendedName>
        <fullName evidence="4">DUF4181 domain-containing protein</fullName>
    </recommendedName>
</protein>
<comment type="caution">
    <text evidence="2">The sequence shown here is derived from an EMBL/GenBank/DDBJ whole genome shotgun (WGS) entry which is preliminary data.</text>
</comment>
<dbReference type="RefSeq" id="WP_129077802.1">
    <property type="nucleotide sequence ID" value="NZ_QOUX01000027.1"/>
</dbReference>
<keyword evidence="1" id="KW-1133">Transmembrane helix</keyword>
<reference evidence="2 3" key="1">
    <citation type="journal article" date="2019" name="Int. J. Syst. Evol. Microbiol.">
        <title>Anaerobacillus alkaliphilus sp. nov., a novel alkaliphilic and moderately halophilic bacterium.</title>
        <authorList>
            <person name="Borsodi A.K."/>
            <person name="Aszalos J.M."/>
            <person name="Bihari P."/>
            <person name="Nagy I."/>
            <person name="Schumann P."/>
            <person name="Sproer C."/>
            <person name="Kovacs A.L."/>
            <person name="Boka K."/>
            <person name="Dobosy P."/>
            <person name="Ovari M."/>
            <person name="Szili-Kovacs T."/>
            <person name="Toth E."/>
        </authorList>
    </citation>
    <scope>NUCLEOTIDE SEQUENCE [LARGE SCALE GENOMIC DNA]</scope>
    <source>
        <strain evidence="2 3">B16-10</strain>
    </source>
</reference>
<name>A0A4Q0VUY2_9BACI</name>
<organism evidence="2 3">
    <name type="scientific">Anaerobacillus alkaliphilus</name>
    <dbReference type="NCBI Taxonomy" id="1548597"/>
    <lineage>
        <taxon>Bacteria</taxon>
        <taxon>Bacillati</taxon>
        <taxon>Bacillota</taxon>
        <taxon>Bacilli</taxon>
        <taxon>Bacillales</taxon>
        <taxon>Bacillaceae</taxon>
        <taxon>Anaerobacillus</taxon>
    </lineage>
</organism>
<dbReference type="AlphaFoldDB" id="A0A4Q0VUY2"/>
<keyword evidence="1" id="KW-0472">Membrane</keyword>
<accession>A0A4Q0VUY2</accession>
<evidence type="ECO:0000256" key="1">
    <source>
        <dbReference type="SAM" id="Phobius"/>
    </source>
</evidence>
<gene>
    <name evidence="2" type="ORF">DS745_08345</name>
</gene>
<feature type="transmembrane region" description="Helical" evidence="1">
    <location>
        <begin position="7"/>
        <end position="24"/>
    </location>
</feature>
<evidence type="ECO:0000313" key="3">
    <source>
        <dbReference type="Proteomes" id="UP000290649"/>
    </source>
</evidence>
<sequence>MYQNRLLMFLFLVGWIYVLRLYFFEIQHSVVHFLLGATIIGVMIYRYQTIAKEPRKKMQAMIALFIALVVLATLVAWYVVPVFS</sequence>
<evidence type="ECO:0000313" key="2">
    <source>
        <dbReference type="EMBL" id="RXJ02089.1"/>
    </source>
</evidence>
<dbReference type="EMBL" id="QOUX01000027">
    <property type="protein sequence ID" value="RXJ02089.1"/>
    <property type="molecule type" value="Genomic_DNA"/>
</dbReference>